<dbReference type="GeneID" id="27341736"/>
<dbReference type="HOGENOM" id="CLU_327605_0_0_1"/>
<dbReference type="AlphaFoldDB" id="A0A0D2D590"/>
<evidence type="ECO:0000256" key="1">
    <source>
        <dbReference type="SAM" id="MobiDB-lite"/>
    </source>
</evidence>
<dbReference type="OrthoDB" id="5394354at2759"/>
<reference evidence="2 3" key="1">
    <citation type="submission" date="2015-01" db="EMBL/GenBank/DDBJ databases">
        <title>The Genome Sequence of Cladophialophora immunda CBS83496.</title>
        <authorList>
            <consortium name="The Broad Institute Genomics Platform"/>
            <person name="Cuomo C."/>
            <person name="de Hoog S."/>
            <person name="Gorbushina A."/>
            <person name="Stielow B."/>
            <person name="Teixiera M."/>
            <person name="Abouelleil A."/>
            <person name="Chapman S.B."/>
            <person name="Priest M."/>
            <person name="Young S.K."/>
            <person name="Wortman J."/>
            <person name="Nusbaum C."/>
            <person name="Birren B."/>
        </authorList>
    </citation>
    <scope>NUCLEOTIDE SEQUENCE [LARGE SCALE GENOMIC DNA]</scope>
    <source>
        <strain evidence="2 3">CBS 83496</strain>
    </source>
</reference>
<protein>
    <recommendedName>
        <fullName evidence="4">Protein kinase domain-containing protein</fullName>
    </recommendedName>
</protein>
<gene>
    <name evidence="2" type="ORF">PV07_02542</name>
</gene>
<dbReference type="VEuPathDB" id="FungiDB:PV07_02542"/>
<dbReference type="InterPro" id="IPR011009">
    <property type="entry name" value="Kinase-like_dom_sf"/>
</dbReference>
<feature type="region of interest" description="Disordered" evidence="1">
    <location>
        <begin position="1"/>
        <end position="25"/>
    </location>
</feature>
<keyword evidence="3" id="KW-1185">Reference proteome</keyword>
<dbReference type="Proteomes" id="UP000054466">
    <property type="component" value="Unassembled WGS sequence"/>
</dbReference>
<dbReference type="SUPFAM" id="SSF56112">
    <property type="entry name" value="Protein kinase-like (PK-like)"/>
    <property type="match status" value="1"/>
</dbReference>
<evidence type="ECO:0008006" key="4">
    <source>
        <dbReference type="Google" id="ProtNLM"/>
    </source>
</evidence>
<evidence type="ECO:0000313" key="2">
    <source>
        <dbReference type="EMBL" id="KIW30849.1"/>
    </source>
</evidence>
<feature type="region of interest" description="Disordered" evidence="1">
    <location>
        <begin position="597"/>
        <end position="632"/>
    </location>
</feature>
<organism evidence="2 3">
    <name type="scientific">Cladophialophora immunda</name>
    <dbReference type="NCBI Taxonomy" id="569365"/>
    <lineage>
        <taxon>Eukaryota</taxon>
        <taxon>Fungi</taxon>
        <taxon>Dikarya</taxon>
        <taxon>Ascomycota</taxon>
        <taxon>Pezizomycotina</taxon>
        <taxon>Eurotiomycetes</taxon>
        <taxon>Chaetothyriomycetidae</taxon>
        <taxon>Chaetothyriales</taxon>
        <taxon>Herpotrichiellaceae</taxon>
        <taxon>Cladophialophora</taxon>
    </lineage>
</organism>
<feature type="region of interest" description="Disordered" evidence="1">
    <location>
        <begin position="217"/>
        <end position="254"/>
    </location>
</feature>
<name>A0A0D2D590_9EURO</name>
<proteinExistence type="predicted"/>
<dbReference type="EMBL" id="KN847041">
    <property type="protein sequence ID" value="KIW30849.1"/>
    <property type="molecule type" value="Genomic_DNA"/>
</dbReference>
<accession>A0A0D2D590</accession>
<dbReference type="Gene3D" id="1.10.510.10">
    <property type="entry name" value="Transferase(Phosphotransferase) domain 1"/>
    <property type="match status" value="1"/>
</dbReference>
<sequence>MRSESSSSLNSSISGPGSSVFSSPSSAASTAATTVVDDDDYDVIQNLYIRRDASMEPSIRAAYESILVPLINQELVHSAYAERYSIALCSVGFQTSAFAPAILISTRTPKAKKKIFAHLARLEDLGLALKEHNLALHVVVHRFRTAGGETASLGDVGMLAYAVPRVDSNALCGSRIVIPKLDRGELSCCTSGLTFNVGGRACGKTALHPWEDIDDAVSEVDSESSGSDEEDDETDDGLALSLVPDNPGFSDESDDSSALFMHCGRDGFIHFPQTRQLANNATETPQIVQASVKSTRCGPNRVLPLYHGPQTDWVLYDAQSAAPEIPLSDLVRNEVAGHQITKFHHEDPDARVAVAVADHEAVVHGVIQPGSVCLRYGSRTYDLRRVTLERPLRSGCSGAAVAHRDELCGTILAVSEEVPWAYMVPIEAELKEMEAVCGLPVRLSGAQEAQLVELGSLELTVSTRPRGIATVPSSNTRPPETFEVILEGQINHNLGAFLPRFSYEARPRGGVAVDLDFEIEKDFGSIIYSEPSWLSEADGALGMLQATIADVEGRYMGVLQSAASIGQSPSWAVFPFSGSSRMGTVFQDFTKSLLLTGPQTSEMQPPSKPSLSTEPIQPSRESSGWDQDRRDCEEGPWTCRWRPFATSTICSDDSITAASLDTSTVTTPSASTHSARKAESFSRCPHHHLLSAFVSLAQTLRMIQLLSPSSSQYEDSHRDIKPANILVAEEVVKLADIGPSHFRRQVDRCKSTDYSCEGTASTSSFAARSSARLFHDKELHDIFPPWIDNDSDDCVLGMLPDCPWERFFIGCEMCRCRWSEPPWRSILQRLLAASVKFKGHEASRMQKGRRRDDKVFAWLQGVEDGVCPKDADDESCVA</sequence>
<dbReference type="RefSeq" id="XP_016251065.1">
    <property type="nucleotide sequence ID" value="XM_016389163.1"/>
</dbReference>
<feature type="compositionally biased region" description="Acidic residues" evidence="1">
    <location>
        <begin position="217"/>
        <end position="236"/>
    </location>
</feature>
<evidence type="ECO:0000313" key="3">
    <source>
        <dbReference type="Proteomes" id="UP000054466"/>
    </source>
</evidence>
<feature type="compositionally biased region" description="Polar residues" evidence="1">
    <location>
        <begin position="597"/>
        <end position="625"/>
    </location>
</feature>